<feature type="domain" description="ABC3 transporter permease C-terminal" evidence="9">
    <location>
        <begin position="292"/>
        <end position="423"/>
    </location>
</feature>
<dbReference type="Pfam" id="PF12704">
    <property type="entry name" value="MacB_PCD"/>
    <property type="match status" value="1"/>
</dbReference>
<keyword evidence="3" id="KW-0813">Transport</keyword>
<feature type="transmembrane region" description="Helical" evidence="8">
    <location>
        <begin position="398"/>
        <end position="418"/>
    </location>
</feature>
<evidence type="ECO:0000313" key="12">
    <source>
        <dbReference type="Proteomes" id="UP001229244"/>
    </source>
</evidence>
<keyword evidence="11" id="KW-0449">Lipoprotein</keyword>
<dbReference type="RefSeq" id="WP_306885365.1">
    <property type="nucleotide sequence ID" value="NZ_JAUSUL010000002.1"/>
</dbReference>
<accession>A0AAE4ASR4</accession>
<evidence type="ECO:0000256" key="2">
    <source>
        <dbReference type="ARBA" id="ARBA00005236"/>
    </source>
</evidence>
<comment type="caution">
    <text evidence="11">The sequence shown here is derived from an EMBL/GenBank/DDBJ whole genome shotgun (WGS) entry which is preliminary data.</text>
</comment>
<reference evidence="11" key="1">
    <citation type="submission" date="2023-07" db="EMBL/GenBank/DDBJ databases">
        <title>Genomic Encyclopedia of Type Strains, Phase IV (KMG-IV): sequencing the most valuable type-strain genomes for metagenomic binning, comparative biology and taxonomic classification.</title>
        <authorList>
            <person name="Goeker M."/>
        </authorList>
    </citation>
    <scope>NUCLEOTIDE SEQUENCE</scope>
    <source>
        <strain evidence="11">DSM 21202</strain>
    </source>
</reference>
<dbReference type="PANTHER" id="PTHR30489">
    <property type="entry name" value="LIPOPROTEIN-RELEASING SYSTEM TRANSMEMBRANE PROTEIN LOLE"/>
    <property type="match status" value="1"/>
</dbReference>
<feature type="domain" description="MacB-like periplasmic core" evidence="10">
    <location>
        <begin position="48"/>
        <end position="260"/>
    </location>
</feature>
<keyword evidence="4" id="KW-1003">Cell membrane</keyword>
<feature type="transmembrane region" description="Helical" evidence="8">
    <location>
        <begin position="333"/>
        <end position="355"/>
    </location>
</feature>
<dbReference type="InterPro" id="IPR051447">
    <property type="entry name" value="Lipoprotein-release_system"/>
</dbReference>
<dbReference type="GO" id="GO:0042953">
    <property type="term" value="P:lipoprotein transport"/>
    <property type="evidence" value="ECO:0007669"/>
    <property type="project" value="InterPro"/>
</dbReference>
<dbReference type="Proteomes" id="UP001229244">
    <property type="component" value="Unassembled WGS sequence"/>
</dbReference>
<dbReference type="AlphaFoldDB" id="A0AAE4ASR4"/>
<comment type="similarity">
    <text evidence="2">Belongs to the ABC-4 integral membrane protein family. LolC/E subfamily.</text>
</comment>
<evidence type="ECO:0000256" key="6">
    <source>
        <dbReference type="ARBA" id="ARBA00022989"/>
    </source>
</evidence>
<dbReference type="EMBL" id="JAUSUL010000002">
    <property type="protein sequence ID" value="MDQ0315538.1"/>
    <property type="molecule type" value="Genomic_DNA"/>
</dbReference>
<evidence type="ECO:0000256" key="7">
    <source>
        <dbReference type="ARBA" id="ARBA00023136"/>
    </source>
</evidence>
<evidence type="ECO:0000313" key="11">
    <source>
        <dbReference type="EMBL" id="MDQ0315538.1"/>
    </source>
</evidence>
<organism evidence="11 12">
    <name type="scientific">Amorphus orientalis</name>
    <dbReference type="NCBI Taxonomy" id="649198"/>
    <lineage>
        <taxon>Bacteria</taxon>
        <taxon>Pseudomonadati</taxon>
        <taxon>Pseudomonadota</taxon>
        <taxon>Alphaproteobacteria</taxon>
        <taxon>Hyphomicrobiales</taxon>
        <taxon>Amorphaceae</taxon>
        <taxon>Amorphus</taxon>
    </lineage>
</organism>
<keyword evidence="5 8" id="KW-0812">Transmembrane</keyword>
<keyword evidence="7 8" id="KW-0472">Membrane</keyword>
<dbReference type="InterPro" id="IPR025857">
    <property type="entry name" value="MacB_PCD"/>
</dbReference>
<protein>
    <submittedName>
        <fullName evidence="11">Lipoprotein-releasing system permease protein</fullName>
    </submittedName>
</protein>
<evidence type="ECO:0000256" key="1">
    <source>
        <dbReference type="ARBA" id="ARBA00004651"/>
    </source>
</evidence>
<sequence length="432" mass="46547">MADSAGAPPAVDGSGSIGAFSALEWLIAGRYLRSRRRDTFISVIAGFSFLGIMLGVATLIIVMAVMNGFRSELFDKILGINGHFQVQPIGSDLTDYVPVAQRIDGVDGVEFAIPYVEGQALVSGPSAATGALVRGVSPDDLERMDLISGNLFLGDLTGFREGGGVIIGSRLAASLGVTVEDSIRLLTPEGDVTPFGMTPRSETFPIAAIFEVGMSEYDSSIIYMPLSEAQYFFNKDDTVTAIEVFVDDPDRVDALRDPIQVAAERQVYLIDWRQRNTTFFSALEVERNVMFLILTLIVLVAVLNIISGLTMLVKDKARDIAILRTMGASRGTVLRIFILAGLSIGAVGTLAGLALGTVVCLNIEEIRQAISWLTRTELFSPELYFLSRLPAEMETGETTAVVVMALVLSFLATLYPAWKAAAVDPVEGLRSE</sequence>
<dbReference type="GO" id="GO:0098797">
    <property type="term" value="C:plasma membrane protein complex"/>
    <property type="evidence" value="ECO:0007669"/>
    <property type="project" value="TreeGrafter"/>
</dbReference>
<dbReference type="Pfam" id="PF02687">
    <property type="entry name" value="FtsX"/>
    <property type="match status" value="1"/>
</dbReference>
<evidence type="ECO:0000256" key="5">
    <source>
        <dbReference type="ARBA" id="ARBA00022692"/>
    </source>
</evidence>
<evidence type="ECO:0000259" key="10">
    <source>
        <dbReference type="Pfam" id="PF12704"/>
    </source>
</evidence>
<evidence type="ECO:0000256" key="8">
    <source>
        <dbReference type="SAM" id="Phobius"/>
    </source>
</evidence>
<dbReference type="GO" id="GO:0044874">
    <property type="term" value="P:lipoprotein localization to outer membrane"/>
    <property type="evidence" value="ECO:0007669"/>
    <property type="project" value="TreeGrafter"/>
</dbReference>
<dbReference type="InterPro" id="IPR011925">
    <property type="entry name" value="LolCE_TM"/>
</dbReference>
<dbReference type="InterPro" id="IPR003838">
    <property type="entry name" value="ABC3_permease_C"/>
</dbReference>
<keyword evidence="12" id="KW-1185">Reference proteome</keyword>
<proteinExistence type="inferred from homology"/>
<evidence type="ECO:0000256" key="3">
    <source>
        <dbReference type="ARBA" id="ARBA00022448"/>
    </source>
</evidence>
<feature type="transmembrane region" description="Helical" evidence="8">
    <location>
        <begin position="40"/>
        <end position="66"/>
    </location>
</feature>
<comment type="subcellular location">
    <subcellularLocation>
        <location evidence="1">Cell membrane</location>
        <topology evidence="1">Multi-pass membrane protein</topology>
    </subcellularLocation>
</comment>
<feature type="transmembrane region" description="Helical" evidence="8">
    <location>
        <begin position="289"/>
        <end position="313"/>
    </location>
</feature>
<dbReference type="PANTHER" id="PTHR30489:SF0">
    <property type="entry name" value="LIPOPROTEIN-RELEASING SYSTEM TRANSMEMBRANE PROTEIN LOLE"/>
    <property type="match status" value="1"/>
</dbReference>
<evidence type="ECO:0000256" key="4">
    <source>
        <dbReference type="ARBA" id="ARBA00022475"/>
    </source>
</evidence>
<name>A0AAE4ASR4_9HYPH</name>
<dbReference type="NCBIfam" id="TIGR02212">
    <property type="entry name" value="lolCE"/>
    <property type="match status" value="1"/>
</dbReference>
<evidence type="ECO:0000259" key="9">
    <source>
        <dbReference type="Pfam" id="PF02687"/>
    </source>
</evidence>
<gene>
    <name evidence="11" type="ORF">J2S73_001995</name>
</gene>
<keyword evidence="6 8" id="KW-1133">Transmembrane helix</keyword>